<dbReference type="RefSeq" id="WP_076725804.1">
    <property type="nucleotide sequence ID" value="NZ_MSCW01000012.1"/>
</dbReference>
<evidence type="ECO:0000256" key="2">
    <source>
        <dbReference type="ARBA" id="ARBA00022448"/>
    </source>
</evidence>
<gene>
    <name evidence="8" type="ORF">BTO32_16725</name>
</gene>
<dbReference type="PANTHER" id="PTHR43549">
    <property type="entry name" value="MULTIDRUG RESISTANCE PROTEIN YPNP-RELATED"/>
    <property type="match status" value="1"/>
</dbReference>
<protein>
    <submittedName>
        <fullName evidence="8">MATE family efflux transporter</fullName>
    </submittedName>
</protein>
<sequence>MTWPMLFGVLSLMTFQLVDSAFIGQLGRDPLAALGFTLPMQQLIIGLQVGLGIATTAIIARTLGAGDPLRAERLGGLVVALGGLLVFGLCLALWCLQQPIMAALGAEPALLPLVRSYWLPWLVAAWSGAMLYFGYSVCRSHGNTRLPGYLMMATSLANIGLDYLYIFEFGWGLPGAGWATVTAFALGALVIYPALARRHWLRFDLARLNLGQALRQLTGIMAPAMVSQLMPPVSAMLATALVAGFGSASVAAWGLGTRLEFFSIVVVLALTMSMPPMIGRMLGAGEIERIRQLVRIAVRFVVAWQLAIGLLWLVLSGVAAHLFSSDVSVRSVLQDYLLRVPLSYSGLGVCMLMVSVCNALGLALRALTISALRLFLCFLPALWLGGWLGGMPGLMSGALLGNLAAGLLSYRLYRAGMAHLRRPPVAADA</sequence>
<evidence type="ECO:0000256" key="5">
    <source>
        <dbReference type="ARBA" id="ARBA00022989"/>
    </source>
</evidence>
<dbReference type="PIRSF" id="PIRSF006603">
    <property type="entry name" value="DinF"/>
    <property type="match status" value="1"/>
</dbReference>
<keyword evidence="2" id="KW-0813">Transport</keyword>
<feature type="transmembrane region" description="Helical" evidence="7">
    <location>
        <begin position="173"/>
        <end position="195"/>
    </location>
</feature>
<feature type="transmembrane region" description="Helical" evidence="7">
    <location>
        <begin position="343"/>
        <end position="364"/>
    </location>
</feature>
<dbReference type="AlphaFoldDB" id="A0A1V2DP65"/>
<dbReference type="GO" id="GO:0005886">
    <property type="term" value="C:plasma membrane"/>
    <property type="evidence" value="ECO:0007669"/>
    <property type="project" value="UniProtKB-SubCell"/>
</dbReference>
<feature type="transmembrane region" description="Helical" evidence="7">
    <location>
        <begin position="300"/>
        <end position="323"/>
    </location>
</feature>
<dbReference type="OrthoDB" id="9806302at2"/>
<dbReference type="GO" id="GO:0042910">
    <property type="term" value="F:xenobiotic transmembrane transporter activity"/>
    <property type="evidence" value="ECO:0007669"/>
    <property type="project" value="InterPro"/>
</dbReference>
<keyword evidence="5 7" id="KW-1133">Transmembrane helix</keyword>
<dbReference type="PANTHER" id="PTHR43549:SF3">
    <property type="entry name" value="MULTIDRUG RESISTANCE PROTEIN YPNP-RELATED"/>
    <property type="match status" value="1"/>
</dbReference>
<dbReference type="InterPro" id="IPR002528">
    <property type="entry name" value="MATE_fam"/>
</dbReference>
<dbReference type="Proteomes" id="UP000189339">
    <property type="component" value="Unassembled WGS sequence"/>
</dbReference>
<keyword evidence="9" id="KW-1185">Reference proteome</keyword>
<comment type="subcellular location">
    <subcellularLocation>
        <location evidence="1">Cell inner membrane</location>
        <topology evidence="1">Multi-pass membrane protein</topology>
    </subcellularLocation>
</comment>
<keyword evidence="6 7" id="KW-0472">Membrane</keyword>
<dbReference type="InterPro" id="IPR048279">
    <property type="entry name" value="MdtK-like"/>
</dbReference>
<dbReference type="EMBL" id="MSCW01000012">
    <property type="protein sequence ID" value="ONF42211.1"/>
    <property type="molecule type" value="Genomic_DNA"/>
</dbReference>
<dbReference type="Pfam" id="PF01554">
    <property type="entry name" value="MatE"/>
    <property type="match status" value="2"/>
</dbReference>
<feature type="transmembrane region" description="Helical" evidence="7">
    <location>
        <begin position="117"/>
        <end position="137"/>
    </location>
</feature>
<keyword evidence="3" id="KW-1003">Cell membrane</keyword>
<evidence type="ECO:0000256" key="1">
    <source>
        <dbReference type="ARBA" id="ARBA00004429"/>
    </source>
</evidence>
<feature type="transmembrane region" description="Helical" evidence="7">
    <location>
        <begin position="371"/>
        <end position="388"/>
    </location>
</feature>
<evidence type="ECO:0000256" key="6">
    <source>
        <dbReference type="ARBA" id="ARBA00023136"/>
    </source>
</evidence>
<feature type="transmembrane region" description="Helical" evidence="7">
    <location>
        <begin position="261"/>
        <end position="279"/>
    </location>
</feature>
<keyword evidence="4 7" id="KW-0812">Transmembrane</keyword>
<feature type="transmembrane region" description="Helical" evidence="7">
    <location>
        <begin position="76"/>
        <end position="97"/>
    </location>
</feature>
<dbReference type="GO" id="GO:0015297">
    <property type="term" value="F:antiporter activity"/>
    <property type="evidence" value="ECO:0007669"/>
    <property type="project" value="InterPro"/>
</dbReference>
<evidence type="ECO:0000313" key="9">
    <source>
        <dbReference type="Proteomes" id="UP000189339"/>
    </source>
</evidence>
<evidence type="ECO:0000256" key="7">
    <source>
        <dbReference type="SAM" id="Phobius"/>
    </source>
</evidence>
<name>A0A1V2DP65_9GAMM</name>
<evidence type="ECO:0000256" key="4">
    <source>
        <dbReference type="ARBA" id="ARBA00022692"/>
    </source>
</evidence>
<organism evidence="8 9">
    <name type="scientific">Marinobacter lutaoensis</name>
    <dbReference type="NCBI Taxonomy" id="135739"/>
    <lineage>
        <taxon>Bacteria</taxon>
        <taxon>Pseudomonadati</taxon>
        <taxon>Pseudomonadota</taxon>
        <taxon>Gammaproteobacteria</taxon>
        <taxon>Pseudomonadales</taxon>
        <taxon>Marinobacteraceae</taxon>
        <taxon>Marinobacter</taxon>
    </lineage>
</organism>
<feature type="transmembrane region" description="Helical" evidence="7">
    <location>
        <begin position="44"/>
        <end position="64"/>
    </location>
</feature>
<proteinExistence type="predicted"/>
<feature type="transmembrane region" description="Helical" evidence="7">
    <location>
        <begin position="394"/>
        <end position="413"/>
    </location>
</feature>
<dbReference type="STRING" id="135739.BTO32_16725"/>
<reference evidence="8 9" key="1">
    <citation type="submission" date="2016-12" db="EMBL/GenBank/DDBJ databases">
        <title>Marinobacter lutaoensis whole genome sequencing.</title>
        <authorList>
            <person name="Verma A."/>
            <person name="Krishnamurthi S."/>
        </authorList>
    </citation>
    <scope>NUCLEOTIDE SEQUENCE [LARGE SCALE GENOMIC DNA]</scope>
    <source>
        <strain evidence="8 9">T5054</strain>
    </source>
</reference>
<evidence type="ECO:0000256" key="3">
    <source>
        <dbReference type="ARBA" id="ARBA00022475"/>
    </source>
</evidence>
<feature type="transmembrane region" description="Helical" evidence="7">
    <location>
        <begin position="235"/>
        <end position="255"/>
    </location>
</feature>
<dbReference type="InterPro" id="IPR052031">
    <property type="entry name" value="Membrane_Transporter-Flippase"/>
</dbReference>
<dbReference type="NCBIfam" id="TIGR00797">
    <property type="entry name" value="matE"/>
    <property type="match status" value="1"/>
</dbReference>
<comment type="caution">
    <text evidence="8">The sequence shown here is derived from an EMBL/GenBank/DDBJ whole genome shotgun (WGS) entry which is preliminary data.</text>
</comment>
<feature type="transmembrane region" description="Helical" evidence="7">
    <location>
        <begin position="149"/>
        <end position="167"/>
    </location>
</feature>
<evidence type="ECO:0000313" key="8">
    <source>
        <dbReference type="EMBL" id="ONF42211.1"/>
    </source>
</evidence>
<accession>A0A1V2DP65</accession>